<dbReference type="InterPro" id="IPR007110">
    <property type="entry name" value="Ig-like_dom"/>
</dbReference>
<dbReference type="SUPFAM" id="SSF48726">
    <property type="entry name" value="Immunoglobulin"/>
    <property type="match status" value="1"/>
</dbReference>
<dbReference type="FunFam" id="2.60.40.10:FF:000032">
    <property type="entry name" value="palladin isoform X1"/>
    <property type="match status" value="1"/>
</dbReference>
<dbReference type="OrthoDB" id="5955037at2759"/>
<name>A0A913XYK7_EXADI</name>
<dbReference type="InterPro" id="IPR050958">
    <property type="entry name" value="Cell_Adh-Cytoskel_Orgn"/>
</dbReference>
<dbReference type="KEGG" id="epa:110249711"/>
<dbReference type="EnsemblMetazoa" id="XM_021056294.2">
    <property type="protein sequence ID" value="XP_020911953.1"/>
    <property type="gene ID" value="LOC110249711"/>
</dbReference>
<dbReference type="SMART" id="SM00409">
    <property type="entry name" value="IG"/>
    <property type="match status" value="1"/>
</dbReference>
<dbReference type="InterPro" id="IPR036179">
    <property type="entry name" value="Ig-like_dom_sf"/>
</dbReference>
<feature type="chain" id="PRO_5037587284" description="Ig-like domain-containing protein" evidence="5">
    <location>
        <begin position="22"/>
        <end position="317"/>
    </location>
</feature>
<organism evidence="7 8">
    <name type="scientific">Exaiptasia diaphana</name>
    <name type="common">Tropical sea anemone</name>
    <name type="synonym">Aiptasia pulchella</name>
    <dbReference type="NCBI Taxonomy" id="2652724"/>
    <lineage>
        <taxon>Eukaryota</taxon>
        <taxon>Metazoa</taxon>
        <taxon>Cnidaria</taxon>
        <taxon>Anthozoa</taxon>
        <taxon>Hexacorallia</taxon>
        <taxon>Actiniaria</taxon>
        <taxon>Aiptasiidae</taxon>
        <taxon>Exaiptasia</taxon>
    </lineage>
</organism>
<reference evidence="7" key="1">
    <citation type="submission" date="2022-11" db="UniProtKB">
        <authorList>
            <consortium name="EnsemblMetazoa"/>
        </authorList>
    </citation>
    <scope>IDENTIFICATION</scope>
</reference>
<evidence type="ECO:0000256" key="4">
    <source>
        <dbReference type="SAM" id="MobiDB-lite"/>
    </source>
</evidence>
<keyword evidence="8" id="KW-1185">Reference proteome</keyword>
<dbReference type="PANTHER" id="PTHR45080:SF8">
    <property type="entry name" value="IG-LIKE DOMAIN-CONTAINING PROTEIN"/>
    <property type="match status" value="1"/>
</dbReference>
<dbReference type="InterPro" id="IPR003598">
    <property type="entry name" value="Ig_sub2"/>
</dbReference>
<dbReference type="PANTHER" id="PTHR45080">
    <property type="entry name" value="CONTACTIN 5"/>
    <property type="match status" value="1"/>
</dbReference>
<protein>
    <recommendedName>
        <fullName evidence="6">Ig-like domain-containing protein</fullName>
    </recommendedName>
</protein>
<keyword evidence="1 5" id="KW-0732">Signal</keyword>
<evidence type="ECO:0000313" key="8">
    <source>
        <dbReference type="Proteomes" id="UP000887567"/>
    </source>
</evidence>
<keyword evidence="2" id="KW-1015">Disulfide bond</keyword>
<feature type="signal peptide" evidence="5">
    <location>
        <begin position="1"/>
        <end position="21"/>
    </location>
</feature>
<dbReference type="SMART" id="SM00408">
    <property type="entry name" value="IGc2"/>
    <property type="match status" value="1"/>
</dbReference>
<evidence type="ECO:0000259" key="6">
    <source>
        <dbReference type="PROSITE" id="PS50835"/>
    </source>
</evidence>
<evidence type="ECO:0000256" key="3">
    <source>
        <dbReference type="ARBA" id="ARBA00023319"/>
    </source>
</evidence>
<dbReference type="GO" id="GO:0007156">
    <property type="term" value="P:homophilic cell adhesion via plasma membrane adhesion molecules"/>
    <property type="evidence" value="ECO:0007669"/>
    <property type="project" value="TreeGrafter"/>
</dbReference>
<feature type="region of interest" description="Disordered" evidence="4">
    <location>
        <begin position="158"/>
        <end position="182"/>
    </location>
</feature>
<dbReference type="AlphaFoldDB" id="A0A913XYK7"/>
<feature type="compositionally biased region" description="Polar residues" evidence="4">
    <location>
        <begin position="158"/>
        <end position="177"/>
    </location>
</feature>
<feature type="domain" description="Ig-like" evidence="6">
    <location>
        <begin position="223"/>
        <end position="297"/>
    </location>
</feature>
<dbReference type="Gene3D" id="2.60.40.10">
    <property type="entry name" value="Immunoglobulins"/>
    <property type="match status" value="1"/>
</dbReference>
<dbReference type="GO" id="GO:0005886">
    <property type="term" value="C:plasma membrane"/>
    <property type="evidence" value="ECO:0007669"/>
    <property type="project" value="TreeGrafter"/>
</dbReference>
<proteinExistence type="predicted"/>
<dbReference type="Pfam" id="PF13927">
    <property type="entry name" value="Ig_3"/>
    <property type="match status" value="1"/>
</dbReference>
<sequence length="317" mass="33556">MQLAIFWIYALVLFINIRLGALEVQANATSFIASPISKPSPTDVSTMEITSSHVTLSRSSSSPYTASIEANASAISPTDSAKNVSTLILQSNNSVTSVVATTSVTSAQANESVTSTQMFNRSVTINTTYVVQSTAVTPTLIAAPTLSLSTSYSTMTTNVTKSEPSSVTPDMTTSESPGVTPGVTISEPSRVTPSVTPTNVTLSTVSLNITTTIPPTTAQLQAPNIESPSQKVVELEKGKMLNLSCKATGNPKPTISWEKDNNAIKNGSLLVIKNIRPSDDGKYTCMAKNTIGDDKITIDVKVLCKKINHFDCVQCLL</sequence>
<keyword evidence="3" id="KW-0393">Immunoglobulin domain</keyword>
<dbReference type="Proteomes" id="UP000887567">
    <property type="component" value="Unplaced"/>
</dbReference>
<dbReference type="InterPro" id="IPR013783">
    <property type="entry name" value="Ig-like_fold"/>
</dbReference>
<evidence type="ECO:0000256" key="5">
    <source>
        <dbReference type="SAM" id="SignalP"/>
    </source>
</evidence>
<dbReference type="PROSITE" id="PS50835">
    <property type="entry name" value="IG_LIKE"/>
    <property type="match status" value="1"/>
</dbReference>
<dbReference type="RefSeq" id="XP_020911953.1">
    <property type="nucleotide sequence ID" value="XM_021056294.2"/>
</dbReference>
<evidence type="ECO:0000313" key="7">
    <source>
        <dbReference type="EnsemblMetazoa" id="XP_020911953.1"/>
    </source>
</evidence>
<evidence type="ECO:0000256" key="1">
    <source>
        <dbReference type="ARBA" id="ARBA00022729"/>
    </source>
</evidence>
<evidence type="ECO:0000256" key="2">
    <source>
        <dbReference type="ARBA" id="ARBA00023157"/>
    </source>
</evidence>
<dbReference type="GeneID" id="110249711"/>
<dbReference type="InterPro" id="IPR003599">
    <property type="entry name" value="Ig_sub"/>
</dbReference>
<accession>A0A913XYK7</accession>